<accession>A0A2M6W0E0</accession>
<proteinExistence type="predicted"/>
<sequence length="243" mass="26443">MNHIGSILTDRSPALMQHEQTSGVAKHTQRAHMTQQHNVLQFDVTDPDLRPKETETTGISSAPVAQASVLGADAVDTQKLSLMIAQMRLQLDAIEQLLTGLVPKATPTVAPQTIPTPPKPASFTEGVFNGTEMIGSDGETYPISPNYASKSKLVEGDLMKMTKAANGMLLFKQIGPIARKRMQGQILYDPRTNQWTALSEGRVYKILTASITFHKANEGDIAIIIVPEDGESAWAAIEHMTKQ</sequence>
<dbReference type="EMBL" id="PFBZ01000196">
    <property type="protein sequence ID" value="PIT86180.1"/>
    <property type="molecule type" value="Genomic_DNA"/>
</dbReference>
<feature type="region of interest" description="Disordered" evidence="1">
    <location>
        <begin position="1"/>
        <end position="33"/>
    </location>
</feature>
<reference evidence="3" key="1">
    <citation type="submission" date="2017-09" db="EMBL/GenBank/DDBJ databases">
        <title>Depth-based differentiation of microbial function through sediment-hosted aquifers and enrichment of novel symbionts in the deep terrestrial subsurface.</title>
        <authorList>
            <person name="Probst A.J."/>
            <person name="Ladd B."/>
            <person name="Jarett J.K."/>
            <person name="Geller-Mcgrath D.E."/>
            <person name="Sieber C.M.K."/>
            <person name="Emerson J.B."/>
            <person name="Anantharaman K."/>
            <person name="Thomas B.C."/>
            <person name="Malmstrom R."/>
            <person name="Stieglmeier M."/>
            <person name="Klingl A."/>
            <person name="Woyke T."/>
            <person name="Ryan C.M."/>
            <person name="Banfield J.F."/>
        </authorList>
    </citation>
    <scope>NUCLEOTIDE SEQUENCE [LARGE SCALE GENOMIC DNA]</scope>
</reference>
<comment type="caution">
    <text evidence="2">The sequence shown here is derived from an EMBL/GenBank/DDBJ whole genome shotgun (WGS) entry which is preliminary data.</text>
</comment>
<evidence type="ECO:0008006" key="4">
    <source>
        <dbReference type="Google" id="ProtNLM"/>
    </source>
</evidence>
<evidence type="ECO:0000313" key="2">
    <source>
        <dbReference type="EMBL" id="PIT86180.1"/>
    </source>
</evidence>
<name>A0A2M6W0E0_9BACT</name>
<evidence type="ECO:0000256" key="1">
    <source>
        <dbReference type="SAM" id="MobiDB-lite"/>
    </source>
</evidence>
<dbReference type="Proteomes" id="UP000229362">
    <property type="component" value="Unassembled WGS sequence"/>
</dbReference>
<organism evidence="2 3">
    <name type="scientific">Candidatus Magasanikbacteria bacterium CG10_big_fil_rev_8_21_14_0_10_43_6</name>
    <dbReference type="NCBI Taxonomy" id="1974650"/>
    <lineage>
        <taxon>Bacteria</taxon>
        <taxon>Candidatus Magasanikiibacteriota</taxon>
    </lineage>
</organism>
<gene>
    <name evidence="2" type="ORF">COU33_04595</name>
</gene>
<dbReference type="AlphaFoldDB" id="A0A2M6W0E0"/>
<evidence type="ECO:0000313" key="3">
    <source>
        <dbReference type="Proteomes" id="UP000229362"/>
    </source>
</evidence>
<protein>
    <recommendedName>
        <fullName evidence="4">50S ribosomal protein L7/L12</fullName>
    </recommendedName>
</protein>